<evidence type="ECO:0000256" key="3">
    <source>
        <dbReference type="ARBA" id="ARBA00023180"/>
    </source>
</evidence>
<dbReference type="OMA" id="NPDFEYP"/>
<evidence type="ECO:0000259" key="6">
    <source>
        <dbReference type="PROSITE" id="PS51820"/>
    </source>
</evidence>
<dbReference type="PANTHER" id="PTHR31137:SF11">
    <property type="entry name" value="PROTEIN PSIF"/>
    <property type="match status" value="1"/>
</dbReference>
<dbReference type="Proteomes" id="UP000001396">
    <property type="component" value="Unassembled WGS sequence"/>
</dbReference>
<evidence type="ECO:0000313" key="7">
    <source>
        <dbReference type="EMBL" id="EFA82368.1"/>
    </source>
</evidence>
<keyword evidence="8" id="KW-1185">Reference proteome</keyword>
<proteinExistence type="inferred from homology"/>
<dbReference type="GeneID" id="31360280"/>
<evidence type="ECO:0000313" key="8">
    <source>
        <dbReference type="Proteomes" id="UP000001396"/>
    </source>
</evidence>
<dbReference type="NCBIfam" id="TIGR02148">
    <property type="entry name" value="Fibro_Slime"/>
    <property type="match status" value="1"/>
</dbReference>
<dbReference type="RefSeq" id="XP_020434485.1">
    <property type="nucleotide sequence ID" value="XM_020575690.1"/>
</dbReference>
<dbReference type="GO" id="GO:0005576">
    <property type="term" value="C:extracellular region"/>
    <property type="evidence" value="ECO:0007669"/>
    <property type="project" value="TreeGrafter"/>
</dbReference>
<dbReference type="Pfam" id="PF00526">
    <property type="entry name" value="Dicty_CTDC"/>
    <property type="match status" value="6"/>
</dbReference>
<name>D3B8K0_HETP5</name>
<evidence type="ECO:0000256" key="1">
    <source>
        <dbReference type="ARBA" id="ARBA00008709"/>
    </source>
</evidence>
<sequence>MYNVTCHTKIFQSNDNIKQLEVTIYDHHPSLNPDFEYPLSHGEITRGLVSKTLVNGLPAFVGRPLEGAINNASTFNSWFVNTPGINIPINTKLTLTRSNTDESRYILMDDYFFPIDNKGWDEIKLPNGSYQYLRYTDQWSKISWDPQQAYNGQYHNFHFCLHASASFDYKGNEVFTFKGDDDVWVYVNGQLIVDLGGIHQMENASVDFSTLGIKKGDRCKFDFFYCERHTDRSEIEIETELEFYCAYKDYCGACQGTGTSCCDAPRDCDDGNPCTLDLCPTDYSNDALKHDNWRNHCIHKAIDCTPSNKCEMASCSHSTNGTCQRSPLVCRSIPCKIAECNKDFGCQYKDKVCGSSDQCTQNKCSNDSCIEVKTDCNDNNPCTADSCDPIVGCTHIKKDCDDNNPCTSDSCGSDGKCVNSAIANCTACACPAATKCDTFICNANGSCEVTPKLVSDGNACTIDKCDPKTGEMTFTPNKCNNTDPCQNYVCNRLTGECVGVQMNCDDSNECTADGCLSGSCVHAPKLCDDQDACTIDSCSSTNGTCIHTPMVCPQVDICNIGYCHHGKCMTKPVECKQPKSFCKIGVCDSQAGCIEIPRACIPDDSKCQKGWCDEEKQKCEYRSYDPLPFACQSIAVKAGVAIGAAAIAGIVIGGAAAIALAAFGGKKGYDYWKNQQTQKMSVSNQNPLYEEAPTGGVNPLYGDS</sequence>
<dbReference type="InterPro" id="IPR051154">
    <property type="entry name" value="Prespore-cell_inducing_factor"/>
</dbReference>
<dbReference type="InParanoid" id="D3B8K0"/>
<dbReference type="InterPro" id="IPR011874">
    <property type="entry name" value="Fibro_Slime"/>
</dbReference>
<dbReference type="AlphaFoldDB" id="D3B8K0"/>
<dbReference type="STRING" id="670386.D3B8K0"/>
<gene>
    <name evidence="7" type="ORF">PPL_04793</name>
</gene>
<feature type="region of interest" description="Disordered" evidence="4">
    <location>
        <begin position="683"/>
        <end position="704"/>
    </location>
</feature>
<keyword evidence="5" id="KW-0812">Transmembrane</keyword>
<keyword evidence="2" id="KW-0732">Signal</keyword>
<keyword evidence="5" id="KW-1133">Transmembrane helix</keyword>
<comment type="similarity">
    <text evidence="1">Belongs to the prespore-cell-inducing factor family.</text>
</comment>
<comment type="caution">
    <text evidence="7">The sequence shown here is derived from an EMBL/GenBank/DDBJ whole genome shotgun (WGS) entry which is preliminary data.</text>
</comment>
<dbReference type="SMART" id="SM00758">
    <property type="entry name" value="PA14"/>
    <property type="match status" value="1"/>
</dbReference>
<dbReference type="EMBL" id="ADBJ01000020">
    <property type="protein sequence ID" value="EFA82368.1"/>
    <property type="molecule type" value="Genomic_DNA"/>
</dbReference>
<dbReference type="InterPro" id="IPR001673">
    <property type="entry name" value="S_mold_repeat"/>
</dbReference>
<evidence type="ECO:0000256" key="2">
    <source>
        <dbReference type="ARBA" id="ARBA00022729"/>
    </source>
</evidence>
<dbReference type="PANTHER" id="PTHR31137">
    <property type="entry name" value="PROTEIN PSIB-RELATED-RELATED"/>
    <property type="match status" value="1"/>
</dbReference>
<evidence type="ECO:0000256" key="4">
    <source>
        <dbReference type="SAM" id="MobiDB-lite"/>
    </source>
</evidence>
<keyword evidence="3" id="KW-0325">Glycoprotein</keyword>
<reference evidence="7 8" key="1">
    <citation type="journal article" date="2011" name="Genome Res.">
        <title>Phylogeny-wide analysis of social amoeba genomes highlights ancient origins for complex intercellular communication.</title>
        <authorList>
            <person name="Heidel A.J."/>
            <person name="Lawal H.M."/>
            <person name="Felder M."/>
            <person name="Schilde C."/>
            <person name="Helps N.R."/>
            <person name="Tunggal B."/>
            <person name="Rivero F."/>
            <person name="John U."/>
            <person name="Schleicher M."/>
            <person name="Eichinger L."/>
            <person name="Platzer M."/>
            <person name="Noegel A.A."/>
            <person name="Schaap P."/>
            <person name="Gloeckner G."/>
        </authorList>
    </citation>
    <scope>NUCLEOTIDE SEQUENCE [LARGE SCALE GENOMIC DNA]</scope>
    <source>
        <strain evidence="8">ATCC 26659 / Pp 5 / PN500</strain>
    </source>
</reference>
<feature type="transmembrane region" description="Helical" evidence="5">
    <location>
        <begin position="638"/>
        <end position="663"/>
    </location>
</feature>
<evidence type="ECO:0000256" key="5">
    <source>
        <dbReference type="SAM" id="Phobius"/>
    </source>
</evidence>
<dbReference type="InterPro" id="IPR011658">
    <property type="entry name" value="PA14_dom"/>
</dbReference>
<organism evidence="7 8">
    <name type="scientific">Heterostelium pallidum (strain ATCC 26659 / Pp 5 / PN500)</name>
    <name type="common">Cellular slime mold</name>
    <name type="synonym">Polysphondylium pallidum</name>
    <dbReference type="NCBI Taxonomy" id="670386"/>
    <lineage>
        <taxon>Eukaryota</taxon>
        <taxon>Amoebozoa</taxon>
        <taxon>Evosea</taxon>
        <taxon>Eumycetozoa</taxon>
        <taxon>Dictyostelia</taxon>
        <taxon>Acytosteliales</taxon>
        <taxon>Acytosteliaceae</taxon>
        <taxon>Heterostelium</taxon>
    </lineage>
</organism>
<feature type="domain" description="PA14" evidence="6">
    <location>
        <begin position="88"/>
        <end position="257"/>
    </location>
</feature>
<accession>D3B8K0</accession>
<keyword evidence="5" id="KW-0472">Membrane</keyword>
<dbReference type="InterPro" id="IPR037524">
    <property type="entry name" value="PA14/GLEYA"/>
</dbReference>
<dbReference type="Pfam" id="PF07691">
    <property type="entry name" value="PA14"/>
    <property type="match status" value="1"/>
</dbReference>
<dbReference type="PROSITE" id="PS51820">
    <property type="entry name" value="PA14"/>
    <property type="match status" value="1"/>
</dbReference>
<protein>
    <recommendedName>
        <fullName evidence="6">PA14 domain-containing protein</fullName>
    </recommendedName>
</protein>